<sequence length="100" mass="11035">MKLLLVNLCFTAAFVTVFSLPPQYPKLSKDDFRDSDKSFDGEKNPVYLKVDWKPPLNTTSNLQPSAVQIPNFGTNEDGMMIAQPAIPGSHSPKPLSLVVE</sequence>
<name>A0A9J6BWP7_POLVA</name>
<comment type="caution">
    <text evidence="2">The sequence shown here is derived from an EMBL/GenBank/DDBJ whole genome shotgun (WGS) entry which is preliminary data.</text>
</comment>
<dbReference type="EMBL" id="JADBJN010000002">
    <property type="protein sequence ID" value="KAG5674319.1"/>
    <property type="molecule type" value="Genomic_DNA"/>
</dbReference>
<gene>
    <name evidence="2" type="ORF">PVAND_004296</name>
</gene>
<feature type="signal peptide" evidence="1">
    <location>
        <begin position="1"/>
        <end position="19"/>
    </location>
</feature>
<evidence type="ECO:0000256" key="1">
    <source>
        <dbReference type="SAM" id="SignalP"/>
    </source>
</evidence>
<dbReference type="Proteomes" id="UP001107558">
    <property type="component" value="Chromosome 2"/>
</dbReference>
<reference evidence="2" key="1">
    <citation type="submission" date="2021-03" db="EMBL/GenBank/DDBJ databases">
        <title>Chromosome level genome of the anhydrobiotic midge Polypedilum vanderplanki.</title>
        <authorList>
            <person name="Yoshida Y."/>
            <person name="Kikawada T."/>
            <person name="Gusev O."/>
        </authorList>
    </citation>
    <scope>NUCLEOTIDE SEQUENCE</scope>
    <source>
        <strain evidence="2">NIAS01</strain>
        <tissue evidence="2">Whole body or cell culture</tissue>
    </source>
</reference>
<dbReference type="AlphaFoldDB" id="A0A9J6BWP7"/>
<evidence type="ECO:0000313" key="3">
    <source>
        <dbReference type="Proteomes" id="UP001107558"/>
    </source>
</evidence>
<feature type="chain" id="PRO_5039921227" description="Secreted protein" evidence="1">
    <location>
        <begin position="20"/>
        <end position="100"/>
    </location>
</feature>
<proteinExistence type="predicted"/>
<keyword evidence="3" id="KW-1185">Reference proteome</keyword>
<keyword evidence="1" id="KW-0732">Signal</keyword>
<evidence type="ECO:0000313" key="2">
    <source>
        <dbReference type="EMBL" id="KAG5674319.1"/>
    </source>
</evidence>
<evidence type="ECO:0008006" key="4">
    <source>
        <dbReference type="Google" id="ProtNLM"/>
    </source>
</evidence>
<organism evidence="2 3">
    <name type="scientific">Polypedilum vanderplanki</name>
    <name type="common">Sleeping chironomid midge</name>
    <dbReference type="NCBI Taxonomy" id="319348"/>
    <lineage>
        <taxon>Eukaryota</taxon>
        <taxon>Metazoa</taxon>
        <taxon>Ecdysozoa</taxon>
        <taxon>Arthropoda</taxon>
        <taxon>Hexapoda</taxon>
        <taxon>Insecta</taxon>
        <taxon>Pterygota</taxon>
        <taxon>Neoptera</taxon>
        <taxon>Endopterygota</taxon>
        <taxon>Diptera</taxon>
        <taxon>Nematocera</taxon>
        <taxon>Chironomoidea</taxon>
        <taxon>Chironomidae</taxon>
        <taxon>Chironominae</taxon>
        <taxon>Polypedilum</taxon>
        <taxon>Polypedilum</taxon>
    </lineage>
</organism>
<protein>
    <recommendedName>
        <fullName evidence="4">Secreted protein</fullName>
    </recommendedName>
</protein>
<accession>A0A9J6BWP7</accession>